<gene>
    <name evidence="1" type="ORF">GCM10022278_01370</name>
</gene>
<proteinExistence type="predicted"/>
<evidence type="ECO:0000313" key="2">
    <source>
        <dbReference type="Proteomes" id="UP001501337"/>
    </source>
</evidence>
<dbReference type="EMBL" id="BAABBO010000001">
    <property type="protein sequence ID" value="GAA3945937.1"/>
    <property type="molecule type" value="Genomic_DNA"/>
</dbReference>
<dbReference type="Proteomes" id="UP001501337">
    <property type="component" value="Unassembled WGS sequence"/>
</dbReference>
<organism evidence="1 2">
    <name type="scientific">Allohahella marinimesophila</name>
    <dbReference type="NCBI Taxonomy" id="1054972"/>
    <lineage>
        <taxon>Bacteria</taxon>
        <taxon>Pseudomonadati</taxon>
        <taxon>Pseudomonadota</taxon>
        <taxon>Gammaproteobacteria</taxon>
        <taxon>Oceanospirillales</taxon>
        <taxon>Hahellaceae</taxon>
        <taxon>Allohahella</taxon>
    </lineage>
</organism>
<reference evidence="2" key="1">
    <citation type="journal article" date="2019" name="Int. J. Syst. Evol. Microbiol.">
        <title>The Global Catalogue of Microorganisms (GCM) 10K type strain sequencing project: providing services to taxonomists for standard genome sequencing and annotation.</title>
        <authorList>
            <consortium name="The Broad Institute Genomics Platform"/>
            <consortium name="The Broad Institute Genome Sequencing Center for Infectious Disease"/>
            <person name="Wu L."/>
            <person name="Ma J."/>
        </authorList>
    </citation>
    <scope>NUCLEOTIDE SEQUENCE [LARGE SCALE GENOMIC DNA]</scope>
    <source>
        <strain evidence="2">JCM 17555</strain>
    </source>
</reference>
<sequence>MLIPASLKSPLLRSVLTASLGLSLGACVVSPHHGEHVGNTNSTIPFEIYALAPNAAIEVTCAHHYGGSMPVTSVTGSSNPITFSGEVVYPKTFNTALPSNCWESWTGRDFNYITYLHVKVNGYNATTYDEDGLDCLFGKIADGIGPITAGSACRRDGNSILLYAN</sequence>
<keyword evidence="2" id="KW-1185">Reference proteome</keyword>
<evidence type="ECO:0000313" key="1">
    <source>
        <dbReference type="EMBL" id="GAA3945937.1"/>
    </source>
</evidence>
<comment type="caution">
    <text evidence="1">The sequence shown here is derived from an EMBL/GenBank/DDBJ whole genome shotgun (WGS) entry which is preliminary data.</text>
</comment>
<dbReference type="RefSeq" id="WP_344802254.1">
    <property type="nucleotide sequence ID" value="NZ_BAABBO010000001.1"/>
</dbReference>
<name>A0ABP7NFS6_9GAMM</name>
<protein>
    <submittedName>
        <fullName evidence="1">Uncharacterized protein</fullName>
    </submittedName>
</protein>
<accession>A0ABP7NFS6</accession>